<dbReference type="InterPro" id="IPR029058">
    <property type="entry name" value="AB_hydrolase_fold"/>
</dbReference>
<dbReference type="SUPFAM" id="SSF53474">
    <property type="entry name" value="alpha/beta-Hydrolases"/>
    <property type="match status" value="1"/>
</dbReference>
<dbReference type="Proteomes" id="UP000231586">
    <property type="component" value="Unassembled WGS sequence"/>
</dbReference>
<sequence length="529" mass="55710">MTFRTAATTAVLAVGLAAVGAFAGPEWDPQPVDHHVVTAATSTEIGAPGATTPIGTYPVRTEDVVVHLDGTDVTARLREPVGAGSGLPGMVFVHGAGTGDGATAFRETATELASAGVVTLVPSKNLTTYSLRHRDYLQMAGDYARSVELLRSQPDVDPAKVGVYGESEGTWIVPVMAHEDPSLAFTVMTSSPVVRPREQAAYAVDSYLRNTNVPQGVFRAIPRAVGMELPDGGLDYVDFDVRPYLGMNQPTLVAYGTADASMPIEQGAEEILAAAHTAGNDAVTVRYYGGADHGIRIDGVIDQNFPRDVASFVLGLPGTAGAAPRIAGAQPNQVYLAEPVPSPRWYGNGDVLFGFTVAAVVAALGAPLLWGASVLALRRMRGARRWVGGLARDLRLPMLLAAVGSVMTLVALVVYLFAIARLAVDYSQNSVIVQGGWLGVRLLGLATLVPVAVAVNRLSDRRERRGVLGWLRERVVVDDPASHSTTPGVRAGQPVARGVGGWALFSLLTFAVGMLLLVTAYWGVFQLGI</sequence>
<comment type="caution">
    <text evidence="4">The sequence shown here is derived from an EMBL/GenBank/DDBJ whole genome shotgun (WGS) entry which is preliminary data.</text>
</comment>
<keyword evidence="4" id="KW-0012">Acyltransferase</keyword>
<dbReference type="AlphaFoldDB" id="A0A2M8WR90"/>
<feature type="signal peptide" evidence="2">
    <location>
        <begin position="1"/>
        <end position="23"/>
    </location>
</feature>
<feature type="transmembrane region" description="Helical" evidence="1">
    <location>
        <begin position="436"/>
        <end position="455"/>
    </location>
</feature>
<dbReference type="InterPro" id="IPR053145">
    <property type="entry name" value="AB_hydrolase_Est10"/>
</dbReference>
<keyword evidence="1" id="KW-1133">Transmembrane helix</keyword>
<evidence type="ECO:0000256" key="1">
    <source>
        <dbReference type="SAM" id="Phobius"/>
    </source>
</evidence>
<evidence type="ECO:0000259" key="3">
    <source>
        <dbReference type="Pfam" id="PF00326"/>
    </source>
</evidence>
<accession>A0A2M8WR90</accession>
<dbReference type="OrthoDB" id="9765647at2"/>
<proteinExistence type="predicted"/>
<organism evidence="4 5">
    <name type="scientific">Luteimicrobium subarcticum</name>
    <dbReference type="NCBI Taxonomy" id="620910"/>
    <lineage>
        <taxon>Bacteria</taxon>
        <taxon>Bacillati</taxon>
        <taxon>Actinomycetota</taxon>
        <taxon>Actinomycetes</taxon>
        <taxon>Micrococcales</taxon>
        <taxon>Luteimicrobium</taxon>
    </lineage>
</organism>
<dbReference type="GO" id="GO:0006508">
    <property type="term" value="P:proteolysis"/>
    <property type="evidence" value="ECO:0007669"/>
    <property type="project" value="InterPro"/>
</dbReference>
<evidence type="ECO:0000256" key="2">
    <source>
        <dbReference type="SAM" id="SignalP"/>
    </source>
</evidence>
<name>A0A2M8WR90_9MICO</name>
<dbReference type="PANTHER" id="PTHR43265:SF1">
    <property type="entry name" value="ESTERASE ESTD"/>
    <property type="match status" value="1"/>
</dbReference>
<feature type="transmembrane region" description="Helical" evidence="1">
    <location>
        <begin position="398"/>
        <end position="424"/>
    </location>
</feature>
<feature type="transmembrane region" description="Helical" evidence="1">
    <location>
        <begin position="351"/>
        <end position="377"/>
    </location>
</feature>
<dbReference type="GO" id="GO:0008236">
    <property type="term" value="F:serine-type peptidase activity"/>
    <property type="evidence" value="ECO:0007669"/>
    <property type="project" value="InterPro"/>
</dbReference>
<dbReference type="GO" id="GO:0016746">
    <property type="term" value="F:acyltransferase activity"/>
    <property type="evidence" value="ECO:0007669"/>
    <property type="project" value="UniProtKB-KW"/>
</dbReference>
<keyword evidence="2" id="KW-0732">Signal</keyword>
<evidence type="ECO:0000313" key="5">
    <source>
        <dbReference type="Proteomes" id="UP000231586"/>
    </source>
</evidence>
<reference evidence="4 5" key="1">
    <citation type="submission" date="2017-11" db="EMBL/GenBank/DDBJ databases">
        <title>Genomic Encyclopedia of Archaeal and Bacterial Type Strains, Phase II (KMG-II): From Individual Species to Whole Genera.</title>
        <authorList>
            <person name="Goeker M."/>
        </authorList>
    </citation>
    <scope>NUCLEOTIDE SEQUENCE [LARGE SCALE GENOMIC DNA]</scope>
    <source>
        <strain evidence="4 5">DSM 22413</strain>
    </source>
</reference>
<dbReference type="Pfam" id="PF00326">
    <property type="entry name" value="Peptidase_S9"/>
    <property type="match status" value="1"/>
</dbReference>
<dbReference type="GO" id="GO:0052689">
    <property type="term" value="F:carboxylic ester hydrolase activity"/>
    <property type="evidence" value="ECO:0007669"/>
    <property type="project" value="TreeGrafter"/>
</dbReference>
<keyword evidence="1" id="KW-0812">Transmembrane</keyword>
<evidence type="ECO:0000313" key="4">
    <source>
        <dbReference type="EMBL" id="PJI93366.1"/>
    </source>
</evidence>
<feature type="domain" description="Peptidase S9 prolyl oligopeptidase catalytic" evidence="3">
    <location>
        <begin position="142"/>
        <end position="300"/>
    </location>
</feature>
<feature type="transmembrane region" description="Helical" evidence="1">
    <location>
        <begin position="502"/>
        <end position="524"/>
    </location>
</feature>
<keyword evidence="4" id="KW-0808">Transferase</keyword>
<keyword evidence="1" id="KW-0472">Membrane</keyword>
<dbReference type="Gene3D" id="3.40.50.1820">
    <property type="entry name" value="alpha/beta hydrolase"/>
    <property type="match status" value="1"/>
</dbReference>
<gene>
    <name evidence="4" type="ORF">CLV34_1935</name>
</gene>
<dbReference type="InterPro" id="IPR001375">
    <property type="entry name" value="Peptidase_S9_cat"/>
</dbReference>
<dbReference type="EMBL" id="PGTZ01000008">
    <property type="protein sequence ID" value="PJI93366.1"/>
    <property type="molecule type" value="Genomic_DNA"/>
</dbReference>
<feature type="chain" id="PRO_5014702330" evidence="2">
    <location>
        <begin position="24"/>
        <end position="529"/>
    </location>
</feature>
<dbReference type="RefSeq" id="WP_100350071.1">
    <property type="nucleotide sequence ID" value="NZ_PGTZ01000008.1"/>
</dbReference>
<protein>
    <submittedName>
        <fullName evidence="4">Bile acid acyltransferase/acyl-CoA thioester hydrolase-like protein</fullName>
    </submittedName>
</protein>
<keyword evidence="5" id="KW-1185">Reference proteome</keyword>
<keyword evidence="4" id="KW-0378">Hydrolase</keyword>
<dbReference type="PANTHER" id="PTHR43265">
    <property type="entry name" value="ESTERASE ESTD"/>
    <property type="match status" value="1"/>
</dbReference>